<feature type="region of interest" description="Disordered" evidence="1">
    <location>
        <begin position="140"/>
        <end position="162"/>
    </location>
</feature>
<protein>
    <submittedName>
        <fullName evidence="2">Uncharacterized protein</fullName>
    </submittedName>
</protein>
<dbReference type="EMBL" id="ML009453">
    <property type="protein sequence ID" value="RKO97029.1"/>
    <property type="molecule type" value="Genomic_DNA"/>
</dbReference>
<dbReference type="Proteomes" id="UP000268535">
    <property type="component" value="Unassembled WGS sequence"/>
</dbReference>
<gene>
    <name evidence="2" type="ORF">CAUPRSCDRAFT_11280</name>
</gene>
<evidence type="ECO:0000256" key="1">
    <source>
        <dbReference type="SAM" id="MobiDB-lite"/>
    </source>
</evidence>
<proteinExistence type="predicted"/>
<dbReference type="AlphaFoldDB" id="A0A4P9WUS6"/>
<organism evidence="2 3">
    <name type="scientific">Caulochytrium protostelioides</name>
    <dbReference type="NCBI Taxonomy" id="1555241"/>
    <lineage>
        <taxon>Eukaryota</taxon>
        <taxon>Fungi</taxon>
        <taxon>Fungi incertae sedis</taxon>
        <taxon>Chytridiomycota</taxon>
        <taxon>Chytridiomycota incertae sedis</taxon>
        <taxon>Chytridiomycetes</taxon>
        <taxon>Caulochytriales</taxon>
        <taxon>Caulochytriaceae</taxon>
        <taxon>Caulochytrium</taxon>
    </lineage>
</organism>
<evidence type="ECO:0000313" key="3">
    <source>
        <dbReference type="Proteomes" id="UP000268535"/>
    </source>
</evidence>
<name>A0A4P9WUS6_9FUNG</name>
<sequence length="278" mass="30590">MRTLVPDANTGNRISIQGDDVVIGLDDYKTIGTHGPQVFTISTDANLVRELRRLLEHRKPGDPLLFGQDSVPFPPSAFTHLMTKSLSDEVGKHVTVQIARKILAKASWLENPSRNAMEHISRYDFHHYLVTHLSYNQYHPGTETADGDALSDPSDEPLELAEHVGTPGSFDIAGLAASFEGDDARSLVAPPSVVQEATHTWVAEQIGSQEPPGDSLGRNSETASQLSHIYFEEALNRASYGNISLPVDFHPWDKRLGERLSRFPYDTRGTLSLPTLGV</sequence>
<reference evidence="3" key="1">
    <citation type="journal article" date="2018" name="Nat. Microbiol.">
        <title>Leveraging single-cell genomics to expand the fungal tree of life.</title>
        <authorList>
            <person name="Ahrendt S.R."/>
            <person name="Quandt C.A."/>
            <person name="Ciobanu D."/>
            <person name="Clum A."/>
            <person name="Salamov A."/>
            <person name="Andreopoulos B."/>
            <person name="Cheng J.F."/>
            <person name="Woyke T."/>
            <person name="Pelin A."/>
            <person name="Henrissat B."/>
            <person name="Reynolds N.K."/>
            <person name="Benny G.L."/>
            <person name="Smith M.E."/>
            <person name="James T.Y."/>
            <person name="Grigoriev I.V."/>
        </authorList>
    </citation>
    <scope>NUCLEOTIDE SEQUENCE [LARGE SCALE GENOMIC DNA]</scope>
    <source>
        <strain evidence="3">ATCC 52028</strain>
    </source>
</reference>
<evidence type="ECO:0000313" key="2">
    <source>
        <dbReference type="EMBL" id="RKO97029.1"/>
    </source>
</evidence>
<accession>A0A4P9WUS6</accession>